<organism evidence="2 3">
    <name type="scientific">Flammeovirga aprica JL-4</name>
    <dbReference type="NCBI Taxonomy" id="694437"/>
    <lineage>
        <taxon>Bacteria</taxon>
        <taxon>Pseudomonadati</taxon>
        <taxon>Bacteroidota</taxon>
        <taxon>Cytophagia</taxon>
        <taxon>Cytophagales</taxon>
        <taxon>Flammeovirgaceae</taxon>
        <taxon>Flammeovirga</taxon>
    </lineage>
</organism>
<feature type="region of interest" description="Disordered" evidence="1">
    <location>
        <begin position="181"/>
        <end position="258"/>
    </location>
</feature>
<dbReference type="Proteomes" id="UP000576082">
    <property type="component" value="Unassembled WGS sequence"/>
</dbReference>
<gene>
    <name evidence="2" type="ORF">HHU12_21665</name>
</gene>
<proteinExistence type="predicted"/>
<name>A0A7X9RXV5_9BACT</name>
<accession>A0A7X9RXV5</accession>
<dbReference type="RefSeq" id="WP_169658832.1">
    <property type="nucleotide sequence ID" value="NZ_JABANE010000068.1"/>
</dbReference>
<protein>
    <recommendedName>
        <fullName evidence="4">PspA/IM30 family protein</fullName>
    </recommendedName>
</protein>
<evidence type="ECO:0000313" key="3">
    <source>
        <dbReference type="Proteomes" id="UP000576082"/>
    </source>
</evidence>
<dbReference type="AlphaFoldDB" id="A0A7X9RXV5"/>
<evidence type="ECO:0000313" key="2">
    <source>
        <dbReference type="EMBL" id="NME70599.1"/>
    </source>
</evidence>
<evidence type="ECO:0008006" key="4">
    <source>
        <dbReference type="Google" id="ProtNLM"/>
    </source>
</evidence>
<sequence length="258" mass="30272">MWSKIEKLIHHKSSAKEILKNTSLQLEKESERLYHLQMSLRSQVDALRGKAENIQKHIKKNQFDVKAAIGNEMRSKAMELNNYGNTLKKERDHYINSIKDFDHQLLDTSTRISVLQVQKEKVATQLMFIKSNHEQGSFDVRQFLYDVFNEEEPIDFTSEEDILSMEIDLALQQTKEVEESEEKIQDFFDKATPVKETPPAPKENSEDKIHEFFDKIEPKKEVPPPPKEEKENLIDSFFSKPKPQSSQDKKIDDFFNKK</sequence>
<reference evidence="2 3" key="1">
    <citation type="submission" date="2020-04" db="EMBL/GenBank/DDBJ databases">
        <title>Flammeovirga sp. SR4, a novel species isolated from seawater.</title>
        <authorList>
            <person name="Wang X."/>
        </authorList>
    </citation>
    <scope>NUCLEOTIDE SEQUENCE [LARGE SCALE GENOMIC DNA]</scope>
    <source>
        <strain evidence="2 3">ATCC 23126</strain>
    </source>
</reference>
<keyword evidence="3" id="KW-1185">Reference proteome</keyword>
<dbReference type="EMBL" id="JABANE010000068">
    <property type="protein sequence ID" value="NME70599.1"/>
    <property type="molecule type" value="Genomic_DNA"/>
</dbReference>
<feature type="compositionally biased region" description="Basic and acidic residues" evidence="1">
    <location>
        <begin position="203"/>
        <end position="233"/>
    </location>
</feature>
<evidence type="ECO:0000256" key="1">
    <source>
        <dbReference type="SAM" id="MobiDB-lite"/>
    </source>
</evidence>
<comment type="caution">
    <text evidence="2">The sequence shown here is derived from an EMBL/GenBank/DDBJ whole genome shotgun (WGS) entry which is preliminary data.</text>
</comment>
<feature type="compositionally biased region" description="Basic and acidic residues" evidence="1">
    <location>
        <begin position="247"/>
        <end position="258"/>
    </location>
</feature>
<feature type="compositionally biased region" description="Basic and acidic residues" evidence="1">
    <location>
        <begin position="182"/>
        <end position="193"/>
    </location>
</feature>